<protein>
    <recommendedName>
        <fullName evidence="2">poly(ADP-ribose) glycohydrolase</fullName>
        <ecNumber evidence="2">3.2.1.143</ecNumber>
    </recommendedName>
</protein>
<accession>A0A8S1MAG3</accession>
<feature type="domain" description="PARG catalytic Macro" evidence="6">
    <location>
        <begin position="228"/>
        <end position="395"/>
    </location>
</feature>
<dbReference type="InterPro" id="IPR046372">
    <property type="entry name" value="PARG_cat_C"/>
</dbReference>
<comment type="similarity">
    <text evidence="1">Belongs to the poly(ADP-ribose) glycohydrolase family.</text>
</comment>
<feature type="active site" evidence="4">
    <location>
        <position position="270"/>
    </location>
</feature>
<dbReference type="Pfam" id="PF05028">
    <property type="entry name" value="PARG_cat_C"/>
    <property type="match status" value="1"/>
</dbReference>
<sequence length="453" mass="52827">MINQQSDKKFVEILTPILSDQEEENSNEKQYQTLQLLYMSPNLLIKLWPDIKKQLGFLKSAYNNLTPFGVQQIIEDIYCLHFPNPQQIKNKINFKNFSLALDGFPQKKEFLQKIPQIADLALKLDYEFKDYLSMLLDRVELKRIQVAILLANMFLCSMHLQPDFRALPPVFVMGRLFNRQSEDSAQNNNKIQKIRCLFYYFLHVFSPDFKEQEKIVFIRKKQNLTIGSNPLCEFIYCEYGQMENASDFYIVDFANKKIGGGVLNLGCVQEEILFLCHPEALASLLITTEIQQDESIIIEKVNRLIMYDGYRDKFECKGTVKQIRSVNFICIDAGDYSDNYSYQYKNYKRELIKSYSGFYGIQKICTGKWGCGAFGGEWQLKALIQWVAASLGGCQQLLFINDESYPFNQAFNLIKSLNSNQLWEQIQKYCQKKQQDELSNINAIDFILSQKQF</sequence>
<gene>
    <name evidence="8" type="ORF">PSON_ATCC_30995.1.T0290087</name>
</gene>
<dbReference type="AlphaFoldDB" id="A0A8S1MAG3"/>
<proteinExistence type="inferred from homology"/>
<comment type="caution">
    <text evidence="8">The sequence shown here is derived from an EMBL/GenBank/DDBJ whole genome shotgun (WGS) entry which is preliminary data.</text>
</comment>
<dbReference type="GO" id="GO:1990966">
    <property type="term" value="P:ATP generation from poly-ADP-D-ribose"/>
    <property type="evidence" value="ECO:0007669"/>
    <property type="project" value="TreeGrafter"/>
</dbReference>
<dbReference type="GO" id="GO:0005634">
    <property type="term" value="C:nucleus"/>
    <property type="evidence" value="ECO:0007669"/>
    <property type="project" value="TreeGrafter"/>
</dbReference>
<dbReference type="InterPro" id="IPR048362">
    <property type="entry name" value="PARG_helical"/>
</dbReference>
<evidence type="ECO:0000256" key="2">
    <source>
        <dbReference type="ARBA" id="ARBA00012255"/>
    </source>
</evidence>
<keyword evidence="9" id="KW-1185">Reference proteome</keyword>
<dbReference type="GO" id="GO:0006282">
    <property type="term" value="P:regulation of DNA repair"/>
    <property type="evidence" value="ECO:0007669"/>
    <property type="project" value="InterPro"/>
</dbReference>
<dbReference type="EMBL" id="CAJJDN010000029">
    <property type="protein sequence ID" value="CAD8072284.1"/>
    <property type="molecule type" value="Genomic_DNA"/>
</dbReference>
<dbReference type="OrthoDB" id="1937899at2759"/>
<organism evidence="8 9">
    <name type="scientific">Paramecium sonneborni</name>
    <dbReference type="NCBI Taxonomy" id="65129"/>
    <lineage>
        <taxon>Eukaryota</taxon>
        <taxon>Sar</taxon>
        <taxon>Alveolata</taxon>
        <taxon>Ciliophora</taxon>
        <taxon>Intramacronucleata</taxon>
        <taxon>Oligohymenophorea</taxon>
        <taxon>Peniculida</taxon>
        <taxon>Parameciidae</taxon>
        <taxon>Paramecium</taxon>
    </lineage>
</organism>
<name>A0A8S1MAG3_9CILI</name>
<dbReference type="Proteomes" id="UP000692954">
    <property type="component" value="Unassembled WGS sequence"/>
</dbReference>
<feature type="binding site" evidence="5">
    <location>
        <position position="310"/>
    </location>
    <ligand>
        <name>substrate</name>
    </ligand>
</feature>
<dbReference type="GO" id="GO:0005975">
    <property type="term" value="P:carbohydrate metabolic process"/>
    <property type="evidence" value="ECO:0007669"/>
    <property type="project" value="InterPro"/>
</dbReference>
<dbReference type="GO" id="GO:0009225">
    <property type="term" value="P:nucleotide-sugar metabolic process"/>
    <property type="evidence" value="ECO:0007669"/>
    <property type="project" value="TreeGrafter"/>
</dbReference>
<feature type="active site" evidence="4">
    <location>
        <position position="252"/>
    </location>
</feature>
<dbReference type="GO" id="GO:0005737">
    <property type="term" value="C:cytoplasm"/>
    <property type="evidence" value="ECO:0007669"/>
    <property type="project" value="TreeGrafter"/>
</dbReference>
<keyword evidence="3" id="KW-0378">Hydrolase</keyword>
<feature type="active site" evidence="4">
    <location>
        <position position="271"/>
    </location>
</feature>
<dbReference type="PANTHER" id="PTHR12837">
    <property type="entry name" value="POLY ADP-RIBOSE GLYCOHYDROLASE"/>
    <property type="match status" value="1"/>
</dbReference>
<feature type="binding site" evidence="5">
    <location>
        <position position="255"/>
    </location>
    <ligand>
        <name>substrate</name>
    </ligand>
</feature>
<feature type="domain" description="PARG helical" evidence="7">
    <location>
        <begin position="107"/>
        <end position="216"/>
    </location>
</feature>
<dbReference type="PANTHER" id="PTHR12837:SF0">
    <property type="entry name" value="POLY(ADP-RIBOSE) GLYCOHYDROLASE"/>
    <property type="match status" value="1"/>
</dbReference>
<evidence type="ECO:0000313" key="8">
    <source>
        <dbReference type="EMBL" id="CAD8072284.1"/>
    </source>
</evidence>
<evidence type="ECO:0000259" key="7">
    <source>
        <dbReference type="Pfam" id="PF20811"/>
    </source>
</evidence>
<dbReference type="InterPro" id="IPR007724">
    <property type="entry name" value="Poly_GlycHdrlase"/>
</dbReference>
<evidence type="ECO:0000256" key="4">
    <source>
        <dbReference type="PIRSR" id="PIRSR607724-1"/>
    </source>
</evidence>
<feature type="binding site" evidence="5">
    <location>
        <position position="269"/>
    </location>
    <ligand>
        <name>substrate</name>
    </ligand>
</feature>
<evidence type="ECO:0000259" key="6">
    <source>
        <dbReference type="Pfam" id="PF05028"/>
    </source>
</evidence>
<evidence type="ECO:0000313" key="9">
    <source>
        <dbReference type="Proteomes" id="UP000692954"/>
    </source>
</evidence>
<evidence type="ECO:0000256" key="1">
    <source>
        <dbReference type="ARBA" id="ARBA00009545"/>
    </source>
</evidence>
<reference evidence="8" key="1">
    <citation type="submission" date="2021-01" db="EMBL/GenBank/DDBJ databases">
        <authorList>
            <consortium name="Genoscope - CEA"/>
            <person name="William W."/>
        </authorList>
    </citation>
    <scope>NUCLEOTIDE SEQUENCE</scope>
</reference>
<evidence type="ECO:0000256" key="5">
    <source>
        <dbReference type="PIRSR" id="PIRSR607724-2"/>
    </source>
</evidence>
<dbReference type="GO" id="GO:0004649">
    <property type="term" value="F:poly(ADP-ribose) glycohydrolase activity"/>
    <property type="evidence" value="ECO:0007669"/>
    <property type="project" value="UniProtKB-EC"/>
</dbReference>
<evidence type="ECO:0000256" key="3">
    <source>
        <dbReference type="ARBA" id="ARBA00022801"/>
    </source>
</evidence>
<dbReference type="Pfam" id="PF20811">
    <property type="entry name" value="PARG_cat_N"/>
    <property type="match status" value="1"/>
</dbReference>
<dbReference type="EC" id="3.2.1.143" evidence="2"/>